<dbReference type="SUPFAM" id="SSF57667">
    <property type="entry name" value="beta-beta-alpha zinc fingers"/>
    <property type="match status" value="3"/>
</dbReference>
<dbReference type="PANTHER" id="PTHR24388">
    <property type="entry name" value="ZINC FINGER PROTEIN"/>
    <property type="match status" value="1"/>
</dbReference>
<dbReference type="GO" id="GO:0032502">
    <property type="term" value="P:developmental process"/>
    <property type="evidence" value="ECO:0007669"/>
    <property type="project" value="UniProtKB-ARBA"/>
</dbReference>
<evidence type="ECO:0000256" key="5">
    <source>
        <dbReference type="ARBA" id="ARBA00022833"/>
    </source>
</evidence>
<feature type="domain" description="C2H2-type" evidence="11">
    <location>
        <begin position="197"/>
        <end position="224"/>
    </location>
</feature>
<dbReference type="InParanoid" id="A0A6P8H7X9"/>
<dbReference type="FunFam" id="3.30.160.60:FF:000207">
    <property type="entry name" value="zinc finger protein SNAI2"/>
    <property type="match status" value="1"/>
</dbReference>
<evidence type="ECO:0000256" key="9">
    <source>
        <dbReference type="PROSITE-ProRule" id="PRU00042"/>
    </source>
</evidence>
<keyword evidence="6" id="KW-0238">DNA-binding</keyword>
<dbReference type="PROSITE" id="PS00028">
    <property type="entry name" value="ZINC_FINGER_C2H2_1"/>
    <property type="match status" value="3"/>
</dbReference>
<feature type="domain" description="C2H2-type" evidence="11">
    <location>
        <begin position="112"/>
        <end position="139"/>
    </location>
</feature>
<dbReference type="InterPro" id="IPR013087">
    <property type="entry name" value="Znf_C2H2_type"/>
</dbReference>
<dbReference type="FunFam" id="3.30.160.60:FF:000202">
    <property type="entry name" value="Zinc finger protein 574"/>
    <property type="match status" value="1"/>
</dbReference>
<evidence type="ECO:0000256" key="7">
    <source>
        <dbReference type="ARBA" id="ARBA00023242"/>
    </source>
</evidence>
<keyword evidence="2" id="KW-0479">Metal-binding</keyword>
<dbReference type="PROSITE" id="PS50157">
    <property type="entry name" value="ZINC_FINGER_C2H2_2"/>
    <property type="match status" value="5"/>
</dbReference>
<evidence type="ECO:0000256" key="6">
    <source>
        <dbReference type="ARBA" id="ARBA00023125"/>
    </source>
</evidence>
<dbReference type="Pfam" id="PF00096">
    <property type="entry name" value="zf-C2H2"/>
    <property type="match status" value="5"/>
</dbReference>
<dbReference type="OrthoDB" id="5428132at2759"/>
<evidence type="ECO:0000256" key="1">
    <source>
        <dbReference type="ARBA" id="ARBA00004123"/>
    </source>
</evidence>
<dbReference type="FunFam" id="3.30.160.60:FF:000693">
    <property type="entry name" value="Snail family zinc finger 1a"/>
    <property type="match status" value="1"/>
</dbReference>
<feature type="domain" description="C2H2-type" evidence="11">
    <location>
        <begin position="143"/>
        <end position="165"/>
    </location>
</feature>
<dbReference type="GO" id="GO:0000981">
    <property type="term" value="F:DNA-binding transcription factor activity, RNA polymerase II-specific"/>
    <property type="evidence" value="ECO:0007669"/>
    <property type="project" value="TreeGrafter"/>
</dbReference>
<evidence type="ECO:0000256" key="10">
    <source>
        <dbReference type="SAM" id="MobiDB-lite"/>
    </source>
</evidence>
<evidence type="ECO:0000256" key="4">
    <source>
        <dbReference type="ARBA" id="ARBA00022771"/>
    </source>
</evidence>
<dbReference type="Gene3D" id="3.30.160.60">
    <property type="entry name" value="Classic Zinc Finger"/>
    <property type="match status" value="4"/>
</dbReference>
<keyword evidence="12" id="KW-1185">Reference proteome</keyword>
<feature type="region of interest" description="Disordered" evidence="10">
    <location>
        <begin position="17"/>
        <end position="85"/>
    </location>
</feature>
<dbReference type="FunFam" id="3.30.160.60:FF:000043">
    <property type="entry name" value="Scratch family zinc finger 2"/>
    <property type="match status" value="1"/>
</dbReference>
<evidence type="ECO:0000313" key="12">
    <source>
        <dbReference type="Proteomes" id="UP000515163"/>
    </source>
</evidence>
<comment type="subcellular location">
    <subcellularLocation>
        <location evidence="1">Nucleus</location>
    </subcellularLocation>
</comment>
<dbReference type="InterPro" id="IPR050527">
    <property type="entry name" value="Snail/Krueppel_Znf"/>
</dbReference>
<name>A0A6P8H7X9_ACTTE</name>
<accession>A0A6P8H7X9</accession>
<gene>
    <name evidence="13" type="primary">LOC116289739</name>
</gene>
<dbReference type="RefSeq" id="XP_031552544.1">
    <property type="nucleotide sequence ID" value="XM_031696684.1"/>
</dbReference>
<sequence>MPKSFLIKKKSKEYANFSPVVATVHNKEKTRKHASREGDSSSTLEISQSSNQAQPKVQSTNEYQENDCEEIKSESSSNEELDENGNKVDTLKPVCVDGRTKSNGCNENKSRYVCAECGKSYATSSNLSRHKQTHRSLDGKLARRCHHCGKAYVSMPALAMHLLTHKLLHKCDVCGKSFSRPWLLQGHMRSHTGERPYVCQECNKAFADRSNLRAHLQTHSPLKQFKCNRCDRTFALKSYLNKHMESACSREEKNGSVP</sequence>
<feature type="domain" description="C2H2-type" evidence="11">
    <location>
        <begin position="169"/>
        <end position="196"/>
    </location>
</feature>
<keyword evidence="7" id="KW-0539">Nucleus</keyword>
<evidence type="ECO:0000259" key="11">
    <source>
        <dbReference type="PROSITE" id="PS50157"/>
    </source>
</evidence>
<protein>
    <submittedName>
        <fullName evidence="13">Transcriptional repressor scratch 2-like</fullName>
    </submittedName>
</protein>
<dbReference type="PANTHER" id="PTHR24388:SF48">
    <property type="entry name" value="TRANSCRIPTIONAL REPRESSOR SCRATCH 2"/>
    <property type="match status" value="1"/>
</dbReference>
<dbReference type="KEGG" id="aten:116289739"/>
<dbReference type="GeneID" id="116289739"/>
<evidence type="ECO:0000313" key="13">
    <source>
        <dbReference type="RefSeq" id="XP_031552544.1"/>
    </source>
</evidence>
<dbReference type="GO" id="GO:0005634">
    <property type="term" value="C:nucleus"/>
    <property type="evidence" value="ECO:0007669"/>
    <property type="project" value="UniProtKB-SubCell"/>
</dbReference>
<feature type="compositionally biased region" description="Polar residues" evidence="10">
    <location>
        <begin position="40"/>
        <end position="63"/>
    </location>
</feature>
<dbReference type="InterPro" id="IPR036236">
    <property type="entry name" value="Znf_C2H2_sf"/>
</dbReference>
<feature type="domain" description="C2H2-type" evidence="11">
    <location>
        <begin position="225"/>
        <end position="253"/>
    </location>
</feature>
<evidence type="ECO:0000256" key="3">
    <source>
        <dbReference type="ARBA" id="ARBA00022737"/>
    </source>
</evidence>
<dbReference type="GO" id="GO:0008270">
    <property type="term" value="F:zinc ion binding"/>
    <property type="evidence" value="ECO:0007669"/>
    <property type="project" value="UniProtKB-KW"/>
</dbReference>
<comment type="similarity">
    <text evidence="8">Belongs to the snail C2H2-type zinc-finger protein family.</text>
</comment>
<keyword evidence="5" id="KW-0862">Zinc</keyword>
<keyword evidence="3" id="KW-0677">Repeat</keyword>
<proteinExistence type="inferred from homology"/>
<reference evidence="13" key="1">
    <citation type="submission" date="2025-08" db="UniProtKB">
        <authorList>
            <consortium name="RefSeq"/>
        </authorList>
    </citation>
    <scope>IDENTIFICATION</scope>
    <source>
        <tissue evidence="13">Tentacle</tissue>
    </source>
</reference>
<organism evidence="12 13">
    <name type="scientific">Actinia tenebrosa</name>
    <name type="common">Australian red waratah sea anemone</name>
    <dbReference type="NCBI Taxonomy" id="6105"/>
    <lineage>
        <taxon>Eukaryota</taxon>
        <taxon>Metazoa</taxon>
        <taxon>Cnidaria</taxon>
        <taxon>Anthozoa</taxon>
        <taxon>Hexacorallia</taxon>
        <taxon>Actiniaria</taxon>
        <taxon>Actiniidae</taxon>
        <taxon>Actinia</taxon>
    </lineage>
</organism>
<dbReference type="AlphaFoldDB" id="A0A6P8H7X9"/>
<dbReference type="SMART" id="SM00355">
    <property type="entry name" value="ZnF_C2H2"/>
    <property type="match status" value="5"/>
</dbReference>
<keyword evidence="4 9" id="KW-0863">Zinc-finger</keyword>
<evidence type="ECO:0000256" key="8">
    <source>
        <dbReference type="ARBA" id="ARBA00037948"/>
    </source>
</evidence>
<evidence type="ECO:0000256" key="2">
    <source>
        <dbReference type="ARBA" id="ARBA00022723"/>
    </source>
</evidence>
<dbReference type="Proteomes" id="UP000515163">
    <property type="component" value="Unplaced"/>
</dbReference>
<dbReference type="GO" id="GO:0000978">
    <property type="term" value="F:RNA polymerase II cis-regulatory region sequence-specific DNA binding"/>
    <property type="evidence" value="ECO:0007669"/>
    <property type="project" value="TreeGrafter"/>
</dbReference>